<dbReference type="PANTHER" id="PTHR15394">
    <property type="entry name" value="SERINE HYDROLASE RBBP9"/>
    <property type="match status" value="1"/>
</dbReference>
<reference evidence="1" key="1">
    <citation type="journal article" date="2018" name="Int. J. Syst. Evol. Microbiol.">
        <title>Jatrophihabitans telluris sp. nov., isolated from sediment soil of lava forest wetlands and the emended description of the genus Jatrophihabitans.</title>
        <authorList>
            <person name="Lee K.C."/>
            <person name="Suh M.K."/>
            <person name="Eom M.K."/>
            <person name="Kim K.K."/>
            <person name="Kim J.S."/>
            <person name="Kim D.S."/>
            <person name="Ko S.H."/>
            <person name="Shin Y.K."/>
            <person name="Lee J.S."/>
        </authorList>
    </citation>
    <scope>NUCLEOTIDE SEQUENCE</scope>
    <source>
        <strain evidence="1">N237</strain>
    </source>
</reference>
<organism evidence="1 2">
    <name type="scientific">Jatrophihabitans telluris</name>
    <dbReference type="NCBI Taxonomy" id="2038343"/>
    <lineage>
        <taxon>Bacteria</taxon>
        <taxon>Bacillati</taxon>
        <taxon>Actinomycetota</taxon>
        <taxon>Actinomycetes</taxon>
        <taxon>Jatrophihabitantales</taxon>
        <taxon>Jatrophihabitantaceae</taxon>
        <taxon>Jatrophihabitans</taxon>
    </lineage>
</organism>
<name>A0ABY4QX80_9ACTN</name>
<gene>
    <name evidence="1" type="ORF">M6D93_16710</name>
</gene>
<sequence length="196" mass="20772">MPRRPTRTVPTVIVHGINGSPADHWQRWLATELSAAEREVRFPELPNPDAPDLVEWKAALATSLADLQDDGFDVVAHSLGAALWLHHAVETADSPRPARVALVALPASSVLVDVAPSFTPIPLDIDSIRRAADGTVLVGGDDDPYCPGGIARVYGAPLKMAVTVIPGGGHLNVDAGYGPWPAVLDWCGRDNLAFIA</sequence>
<dbReference type="PANTHER" id="PTHR15394:SF3">
    <property type="entry name" value="SERINE HYDROLASE RBBP9"/>
    <property type="match status" value="1"/>
</dbReference>
<dbReference type="Gene3D" id="3.40.50.1820">
    <property type="entry name" value="alpha/beta hydrolase"/>
    <property type="match status" value="1"/>
</dbReference>
<protein>
    <submittedName>
        <fullName evidence="1">Alpha/beta hydrolase</fullName>
    </submittedName>
</protein>
<dbReference type="Proteomes" id="UP001056336">
    <property type="component" value="Chromosome"/>
</dbReference>
<reference evidence="1" key="2">
    <citation type="submission" date="2022-05" db="EMBL/GenBank/DDBJ databases">
        <authorList>
            <person name="Kim J.-S."/>
            <person name="Lee K."/>
            <person name="Suh M."/>
            <person name="Eom M."/>
            <person name="Kim J.-S."/>
            <person name="Kim D.-S."/>
            <person name="Ko S.-H."/>
            <person name="Shin Y."/>
            <person name="Lee J.-S."/>
        </authorList>
    </citation>
    <scope>NUCLEOTIDE SEQUENCE</scope>
    <source>
        <strain evidence="1">N237</strain>
    </source>
</reference>
<dbReference type="InterPro" id="IPR010662">
    <property type="entry name" value="RBBP9/YdeN"/>
</dbReference>
<evidence type="ECO:0000313" key="2">
    <source>
        <dbReference type="Proteomes" id="UP001056336"/>
    </source>
</evidence>
<keyword evidence="2" id="KW-1185">Reference proteome</keyword>
<accession>A0ABY4QX80</accession>
<dbReference type="Pfam" id="PF06821">
    <property type="entry name" value="Ser_hydrolase"/>
    <property type="match status" value="1"/>
</dbReference>
<dbReference type="RefSeq" id="WP_249770937.1">
    <property type="nucleotide sequence ID" value="NZ_CP097332.1"/>
</dbReference>
<dbReference type="EMBL" id="CP097332">
    <property type="protein sequence ID" value="UQX87928.1"/>
    <property type="molecule type" value="Genomic_DNA"/>
</dbReference>
<dbReference type="GO" id="GO:0016787">
    <property type="term" value="F:hydrolase activity"/>
    <property type="evidence" value="ECO:0007669"/>
    <property type="project" value="UniProtKB-KW"/>
</dbReference>
<proteinExistence type="predicted"/>
<keyword evidence="1" id="KW-0378">Hydrolase</keyword>
<evidence type="ECO:0000313" key="1">
    <source>
        <dbReference type="EMBL" id="UQX87928.1"/>
    </source>
</evidence>
<dbReference type="SUPFAM" id="SSF53474">
    <property type="entry name" value="alpha/beta-Hydrolases"/>
    <property type="match status" value="1"/>
</dbReference>
<dbReference type="InterPro" id="IPR029058">
    <property type="entry name" value="AB_hydrolase_fold"/>
</dbReference>